<comment type="subcellular location">
    <subcellularLocation>
        <location evidence="1">Cell membrane</location>
        <topology evidence="1">Multi-pass membrane protein</topology>
    </subcellularLocation>
</comment>
<feature type="transmembrane region" description="Helical" evidence="6">
    <location>
        <begin position="40"/>
        <end position="62"/>
    </location>
</feature>
<feature type="transmembrane region" description="Helical" evidence="6">
    <location>
        <begin position="74"/>
        <end position="97"/>
    </location>
</feature>
<accession>A0ABS0QGA7</accession>
<keyword evidence="3 6" id="KW-0812">Transmembrane</keyword>
<dbReference type="InterPro" id="IPR019108">
    <property type="entry name" value="Caa3_assmbl_CtaG-rel"/>
</dbReference>
<dbReference type="EMBL" id="JAECVU010000002">
    <property type="protein sequence ID" value="MBH8588292.1"/>
    <property type="molecule type" value="Genomic_DNA"/>
</dbReference>
<evidence type="ECO:0000256" key="1">
    <source>
        <dbReference type="ARBA" id="ARBA00004651"/>
    </source>
</evidence>
<evidence type="ECO:0000256" key="6">
    <source>
        <dbReference type="SAM" id="Phobius"/>
    </source>
</evidence>
<dbReference type="Proteomes" id="UP000641910">
    <property type="component" value="Unassembled WGS sequence"/>
</dbReference>
<keyword evidence="2" id="KW-1003">Cell membrane</keyword>
<organism evidence="7 8">
    <name type="scientific">Thermoactinomyces vulgaris</name>
    <dbReference type="NCBI Taxonomy" id="2026"/>
    <lineage>
        <taxon>Bacteria</taxon>
        <taxon>Bacillati</taxon>
        <taxon>Bacillota</taxon>
        <taxon>Bacilli</taxon>
        <taxon>Bacillales</taxon>
        <taxon>Thermoactinomycetaceae</taxon>
        <taxon>Thermoactinomyces</taxon>
    </lineage>
</organism>
<protein>
    <submittedName>
        <fullName evidence="7">Cytochrome c oxidase assembly protein</fullName>
    </submittedName>
</protein>
<reference evidence="7 8" key="1">
    <citation type="submission" date="2020-12" db="EMBL/GenBank/DDBJ databases">
        <title>WGS of Thermoactinomyces spp.</title>
        <authorList>
            <person name="Cheng K."/>
        </authorList>
    </citation>
    <scope>NUCLEOTIDE SEQUENCE [LARGE SCALE GENOMIC DNA]</scope>
    <source>
        <strain evidence="8">CICC 10650\ACCC 41061</strain>
    </source>
</reference>
<keyword evidence="5 6" id="KW-0472">Membrane</keyword>
<dbReference type="RefSeq" id="WP_037993154.1">
    <property type="nucleotide sequence ID" value="NZ_CP036487.1"/>
</dbReference>
<evidence type="ECO:0000256" key="2">
    <source>
        <dbReference type="ARBA" id="ARBA00022475"/>
    </source>
</evidence>
<proteinExistence type="predicted"/>
<feature type="transmembrane region" description="Helical" evidence="6">
    <location>
        <begin position="222"/>
        <end position="241"/>
    </location>
</feature>
<keyword evidence="8" id="KW-1185">Reference proteome</keyword>
<feature type="transmembrane region" description="Helical" evidence="6">
    <location>
        <begin position="147"/>
        <end position="169"/>
    </location>
</feature>
<evidence type="ECO:0000313" key="8">
    <source>
        <dbReference type="Proteomes" id="UP000641910"/>
    </source>
</evidence>
<sequence>MNPVYTLLFILPFGTVFFVYLYGAFVHSRRRGKAWPRSRTVFGIVGVLMAVVSATGPLAHLAHADFRFHMGTHLILGMLSPLLIHSARPFTLIFRTLSIQNARRLVRFLKTRYIRTLHHPVTASLLNIGGMWVLYTTRLWEMMHQHAFFYLLIHLHIFLAGYVYTASLLQLEPSPDRYRFSFRAAVLVLSLAAHQILAKFIYAHPPGEVPTDLAEAGGMLMYYGGDVIDLVIIIVLCRRWYQTLQPRKKLPSCQPALKS</sequence>
<feature type="transmembrane region" description="Helical" evidence="6">
    <location>
        <begin position="181"/>
        <end position="202"/>
    </location>
</feature>
<dbReference type="Pfam" id="PF09678">
    <property type="entry name" value="Caa3_CtaG"/>
    <property type="match status" value="1"/>
</dbReference>
<evidence type="ECO:0000256" key="4">
    <source>
        <dbReference type="ARBA" id="ARBA00022989"/>
    </source>
</evidence>
<keyword evidence="4 6" id="KW-1133">Transmembrane helix</keyword>
<comment type="caution">
    <text evidence="7">The sequence shown here is derived from an EMBL/GenBank/DDBJ whole genome shotgun (WGS) entry which is preliminary data.</text>
</comment>
<feature type="transmembrane region" description="Helical" evidence="6">
    <location>
        <begin position="6"/>
        <end position="28"/>
    </location>
</feature>
<feature type="transmembrane region" description="Helical" evidence="6">
    <location>
        <begin position="117"/>
        <end position="135"/>
    </location>
</feature>
<evidence type="ECO:0000256" key="3">
    <source>
        <dbReference type="ARBA" id="ARBA00022692"/>
    </source>
</evidence>
<name>A0ABS0QGA7_THEVU</name>
<evidence type="ECO:0000256" key="5">
    <source>
        <dbReference type="ARBA" id="ARBA00023136"/>
    </source>
</evidence>
<gene>
    <name evidence="7" type="ORF">I8U22_05580</name>
</gene>
<evidence type="ECO:0000313" key="7">
    <source>
        <dbReference type="EMBL" id="MBH8588292.1"/>
    </source>
</evidence>